<dbReference type="RefSeq" id="WP_158496209.1">
    <property type="nucleotide sequence ID" value="NZ_JACHNA010000001.1"/>
</dbReference>
<keyword evidence="3" id="KW-1185">Reference proteome</keyword>
<reference evidence="2 3" key="1">
    <citation type="submission" date="2020-08" db="EMBL/GenBank/DDBJ databases">
        <title>Sequencing the genomes of 1000 actinobacteria strains.</title>
        <authorList>
            <person name="Klenk H.-P."/>
        </authorList>
    </citation>
    <scope>NUCLEOTIDE SEQUENCE [LARGE SCALE GENOMIC DNA]</scope>
    <source>
        <strain evidence="2 3">DSM 23974</strain>
    </source>
</reference>
<protein>
    <submittedName>
        <fullName evidence="2">Uncharacterized protein</fullName>
    </submittedName>
</protein>
<evidence type="ECO:0000313" key="2">
    <source>
        <dbReference type="EMBL" id="MBB4736179.1"/>
    </source>
</evidence>
<proteinExistence type="predicted"/>
<comment type="caution">
    <text evidence="2">The sequence shown here is derived from an EMBL/GenBank/DDBJ whole genome shotgun (WGS) entry which is preliminary data.</text>
</comment>
<evidence type="ECO:0000256" key="1">
    <source>
        <dbReference type="SAM" id="MobiDB-lite"/>
    </source>
</evidence>
<gene>
    <name evidence="2" type="ORF">HDA30_001687</name>
</gene>
<dbReference type="EMBL" id="JACHNA010000001">
    <property type="protein sequence ID" value="MBB4736179.1"/>
    <property type="molecule type" value="Genomic_DNA"/>
</dbReference>
<dbReference type="AlphaFoldDB" id="A0A7W7GQ11"/>
<accession>A0A7W7GQ11</accession>
<name>A0A7W7GQ11_9MICC</name>
<dbReference type="Proteomes" id="UP000540191">
    <property type="component" value="Unassembled WGS sequence"/>
</dbReference>
<feature type="region of interest" description="Disordered" evidence="1">
    <location>
        <begin position="35"/>
        <end position="57"/>
    </location>
</feature>
<sequence length="99" mass="11399">MPMFTIHVDEMDAWEGVPREVMRIDVDGEDVRIRDDMPNFDYSTPVPVPSSGSCGRTDKKRITYAEDPVLWAWNLPRLLRTPYLRARWGEGSEPPGPRP</sequence>
<organism evidence="2 3">
    <name type="scientific">Micrococcus cohnii</name>
    <dbReference type="NCBI Taxonomy" id="993416"/>
    <lineage>
        <taxon>Bacteria</taxon>
        <taxon>Bacillati</taxon>
        <taxon>Actinomycetota</taxon>
        <taxon>Actinomycetes</taxon>
        <taxon>Micrococcales</taxon>
        <taxon>Micrococcaceae</taxon>
        <taxon>Micrococcus</taxon>
    </lineage>
</organism>
<evidence type="ECO:0000313" key="3">
    <source>
        <dbReference type="Proteomes" id="UP000540191"/>
    </source>
</evidence>